<dbReference type="Proteomes" id="UP001225034">
    <property type="component" value="Unassembled WGS sequence"/>
</dbReference>
<gene>
    <name evidence="1" type="ORF">J2S05_000088</name>
</gene>
<protein>
    <submittedName>
        <fullName evidence="1">Gas vesicle protein</fullName>
    </submittedName>
</protein>
<dbReference type="PANTHER" id="PTHR35792:SF3">
    <property type="entry name" value="IG HYPOTHETICAL 17707"/>
    <property type="match status" value="1"/>
</dbReference>
<sequence>MNFKSIGIGLLTGTVISGVAVLLTAPSSGKDLRIGCQNSIQSFKQSTKQLSREGIEIKEQALETFKLGGDILKTAGAELKTSFDQWQEDTAPSIERIKTEIEGVQKNVEELQKLTKKD</sequence>
<dbReference type="PANTHER" id="PTHR35792">
    <property type="entry name" value="GENERAL STRESS PROTEIN"/>
    <property type="match status" value="1"/>
</dbReference>
<keyword evidence="2" id="KW-1185">Reference proteome</keyword>
<organism evidence="1 2">
    <name type="scientific">Alkalicoccobacillus murimartini</name>
    <dbReference type="NCBI Taxonomy" id="171685"/>
    <lineage>
        <taxon>Bacteria</taxon>
        <taxon>Bacillati</taxon>
        <taxon>Bacillota</taxon>
        <taxon>Bacilli</taxon>
        <taxon>Bacillales</taxon>
        <taxon>Bacillaceae</taxon>
        <taxon>Alkalicoccobacillus</taxon>
    </lineage>
</organism>
<dbReference type="EMBL" id="JAUSUA010000001">
    <property type="protein sequence ID" value="MDQ0205314.1"/>
    <property type="molecule type" value="Genomic_DNA"/>
</dbReference>
<evidence type="ECO:0000313" key="2">
    <source>
        <dbReference type="Proteomes" id="UP001225034"/>
    </source>
</evidence>
<reference evidence="1 2" key="1">
    <citation type="submission" date="2023-07" db="EMBL/GenBank/DDBJ databases">
        <title>Genomic Encyclopedia of Type Strains, Phase IV (KMG-IV): sequencing the most valuable type-strain genomes for metagenomic binning, comparative biology and taxonomic classification.</title>
        <authorList>
            <person name="Goeker M."/>
        </authorList>
    </citation>
    <scope>NUCLEOTIDE SEQUENCE [LARGE SCALE GENOMIC DNA]</scope>
    <source>
        <strain evidence="1 2">DSM 19154</strain>
    </source>
</reference>
<accession>A0ABT9YC66</accession>
<comment type="caution">
    <text evidence="1">The sequence shown here is derived from an EMBL/GenBank/DDBJ whole genome shotgun (WGS) entry which is preliminary data.</text>
</comment>
<proteinExistence type="predicted"/>
<dbReference type="RefSeq" id="WP_306978907.1">
    <property type="nucleotide sequence ID" value="NZ_JAUSUA010000001.1"/>
</dbReference>
<name>A0ABT9YC66_9BACI</name>
<evidence type="ECO:0000313" key="1">
    <source>
        <dbReference type="EMBL" id="MDQ0205314.1"/>
    </source>
</evidence>
<dbReference type="InterPro" id="IPR052928">
    <property type="entry name" value="Desiccation-related_membrane"/>
</dbReference>